<gene>
    <name evidence="1" type="ORF">SAMN04488061_2236</name>
</gene>
<dbReference type="Proteomes" id="UP000198795">
    <property type="component" value="Unassembled WGS sequence"/>
</dbReference>
<protein>
    <submittedName>
        <fullName evidence="1">Uncharacterized protein</fullName>
    </submittedName>
</protein>
<reference evidence="1 2" key="1">
    <citation type="submission" date="2016-10" db="EMBL/GenBank/DDBJ databases">
        <authorList>
            <person name="Varghese N."/>
            <person name="Submissions S."/>
        </authorList>
    </citation>
    <scope>NUCLEOTIDE SEQUENCE [LARGE SCALE GENOMIC DNA]</scope>
    <source>
        <strain evidence="1 2">CGMCC 1.6497</strain>
    </source>
</reference>
<organism evidence="1 2">
    <name type="scientific">Filomicrobium insigne</name>
    <dbReference type="NCBI Taxonomy" id="418854"/>
    <lineage>
        <taxon>Bacteria</taxon>
        <taxon>Pseudomonadati</taxon>
        <taxon>Pseudomonadota</taxon>
        <taxon>Alphaproteobacteria</taxon>
        <taxon>Hyphomicrobiales</taxon>
        <taxon>Hyphomicrobiaceae</taxon>
        <taxon>Filomicrobium</taxon>
    </lineage>
</organism>
<name>A0A1H0Q383_9HYPH</name>
<proteinExistence type="predicted"/>
<accession>A0A1H0Q383</accession>
<keyword evidence="2" id="KW-1185">Reference proteome</keyword>
<evidence type="ECO:0000313" key="2">
    <source>
        <dbReference type="Proteomes" id="UP000198795"/>
    </source>
</evidence>
<dbReference type="EMBL" id="FNJC01000003">
    <property type="protein sequence ID" value="SDP11891.1"/>
    <property type="molecule type" value="Genomic_DNA"/>
</dbReference>
<evidence type="ECO:0000313" key="1">
    <source>
        <dbReference type="EMBL" id="SDP11891.1"/>
    </source>
</evidence>
<sequence length="63" mass="6814">MYGMHVLEAGVTTTHHDGTATKAGNPTQLSLTVIRGALGRYATRVTLDPEGVSVREALQFFRI</sequence>
<comment type="caution">
    <text evidence="1">The sequence shown here is derived from an EMBL/GenBank/DDBJ whole genome shotgun (WGS) entry which is preliminary data.</text>
</comment>